<feature type="compositionally biased region" description="Basic residues" evidence="1">
    <location>
        <begin position="57"/>
        <end position="67"/>
    </location>
</feature>
<gene>
    <name evidence="2" type="ORF">HF200_00940</name>
</gene>
<dbReference type="RefSeq" id="WP_168371925.1">
    <property type="nucleotide sequence ID" value="NZ_JAAXMD010000004.1"/>
</dbReference>
<reference evidence="2 3" key="1">
    <citation type="submission" date="2020-04" db="EMBL/GenBank/DDBJ databases">
        <title>Genome sequence of Streptomyces galbus strain I339.</title>
        <authorList>
            <person name="Silva E.A.N."/>
            <person name="Merces M."/>
            <person name="Castelo Branco A.P.O.T."/>
            <person name="Vasconcelos P.C."/>
            <person name="Costa N.P."/>
            <person name="Marinho G.C.S."/>
            <person name="Oliveira C.J.B."/>
            <person name="Araujo D."/>
            <person name="Rodrigues Junior V.S."/>
            <person name="Almeida R."/>
            <person name="Silva Filho U.R."/>
            <person name="Andrade A.S.A."/>
            <person name="Cibulski S.P."/>
        </authorList>
    </citation>
    <scope>NUCLEOTIDE SEQUENCE [LARGE SCALE GENOMIC DNA]</scope>
    <source>
        <strain evidence="2 3">I339</strain>
    </source>
</reference>
<name>A0ABX1IBL5_STRGB</name>
<proteinExistence type="predicted"/>
<accession>A0ABX1IBL5</accession>
<evidence type="ECO:0000256" key="1">
    <source>
        <dbReference type="SAM" id="MobiDB-lite"/>
    </source>
</evidence>
<sequence length="73" mass="7486">MPAPEPVAQPRRHPAFSPVSVPESGCASGSGSTGGAPAPAVSMRDLLAASRWPGGRKVARGRPRVRRGVGDTR</sequence>
<dbReference type="EMBL" id="JAAXMD010000004">
    <property type="protein sequence ID" value="NKQ23068.1"/>
    <property type="molecule type" value="Genomic_DNA"/>
</dbReference>
<evidence type="ECO:0000313" key="3">
    <source>
        <dbReference type="Proteomes" id="UP000744032"/>
    </source>
</evidence>
<comment type="caution">
    <text evidence="2">The sequence shown here is derived from an EMBL/GenBank/DDBJ whole genome shotgun (WGS) entry which is preliminary data.</text>
</comment>
<evidence type="ECO:0000313" key="2">
    <source>
        <dbReference type="EMBL" id="NKQ23068.1"/>
    </source>
</evidence>
<feature type="compositionally biased region" description="Low complexity" evidence="1">
    <location>
        <begin position="24"/>
        <end position="39"/>
    </location>
</feature>
<keyword evidence="3" id="KW-1185">Reference proteome</keyword>
<protein>
    <submittedName>
        <fullName evidence="2">Uncharacterized protein</fullName>
    </submittedName>
</protein>
<feature type="region of interest" description="Disordered" evidence="1">
    <location>
        <begin position="53"/>
        <end position="73"/>
    </location>
</feature>
<feature type="region of interest" description="Disordered" evidence="1">
    <location>
        <begin position="1"/>
        <end position="39"/>
    </location>
</feature>
<organism evidence="2 3">
    <name type="scientific">Streptomyces galbus</name>
    <dbReference type="NCBI Taxonomy" id="33898"/>
    <lineage>
        <taxon>Bacteria</taxon>
        <taxon>Bacillati</taxon>
        <taxon>Actinomycetota</taxon>
        <taxon>Actinomycetes</taxon>
        <taxon>Kitasatosporales</taxon>
        <taxon>Streptomycetaceae</taxon>
        <taxon>Streptomyces</taxon>
    </lineage>
</organism>
<dbReference type="Proteomes" id="UP000744032">
    <property type="component" value="Unassembled WGS sequence"/>
</dbReference>